<keyword evidence="1" id="KW-0378">Hydrolase</keyword>
<sequence>MTLHGILATWFGVGYLRPAPGTWGSAVAVALGVLIHKLGHFPLLLAATVLVIPLGFWATRGHVAQRDDKDPSEVVIDEVAGQWIALLFPSAGFWWAGLDSWSFPWPGWVAAFVFFRLFDIWKPGPIGRADRLHTADGTMIDDLWAGLFAGLATIVAAAISHGIMAA</sequence>
<keyword evidence="1 2" id="KW-0472">Membrane</keyword>
<feature type="transmembrane region" description="Helical" evidence="2">
    <location>
        <begin position="38"/>
        <end position="58"/>
    </location>
</feature>
<dbReference type="OrthoDB" id="9804091at2"/>
<keyword evidence="2" id="KW-1133">Transmembrane helix</keyword>
<feature type="transmembrane region" description="Helical" evidence="2">
    <location>
        <begin position="142"/>
        <end position="164"/>
    </location>
</feature>
<feature type="transmembrane region" description="Helical" evidence="2">
    <location>
        <begin position="79"/>
        <end position="97"/>
    </location>
</feature>
<keyword evidence="1" id="KW-0443">Lipid metabolism</keyword>
<keyword evidence="1 2" id="KW-0812">Transmembrane</keyword>
<evidence type="ECO:0000313" key="4">
    <source>
        <dbReference type="EMBL" id="PPB81264.1"/>
    </source>
</evidence>
<dbReference type="GO" id="GO:0005886">
    <property type="term" value="C:plasma membrane"/>
    <property type="evidence" value="ECO:0007669"/>
    <property type="project" value="UniProtKB-SubCell"/>
</dbReference>
<evidence type="ECO:0000256" key="1">
    <source>
        <dbReference type="PIRNR" id="PIRNR006162"/>
    </source>
</evidence>
<keyword evidence="1" id="KW-0479">Metal-binding</keyword>
<keyword evidence="1" id="KW-0442">Lipid degradation</keyword>
<dbReference type="AlphaFoldDB" id="A0A2S5JIB2"/>
<organism evidence="4 5">
    <name type="scientific">Albidovulum inexpectatum</name>
    <dbReference type="NCBI Taxonomy" id="196587"/>
    <lineage>
        <taxon>Bacteria</taxon>
        <taxon>Pseudomonadati</taxon>
        <taxon>Pseudomonadota</taxon>
        <taxon>Alphaproteobacteria</taxon>
        <taxon>Rhodobacterales</taxon>
        <taxon>Paracoccaceae</taxon>
        <taxon>Albidovulum</taxon>
    </lineage>
</organism>
<comment type="function">
    <text evidence="1">Lipid phosphatase which dephosphorylates phosphatidylglycerophosphate (PGP) to phosphatidylglycerol (PG).</text>
</comment>
<comment type="catalytic activity">
    <reaction evidence="1">
        <text>a 1,2-diacyl-sn-glycero-3-phospho-(1'-sn-glycero-3'-phosphate) + H2O = a 1,2-diacyl-sn-glycero-3-phospho-(1'-sn-glycerol) + phosphate</text>
        <dbReference type="Rhea" id="RHEA:33751"/>
        <dbReference type="ChEBI" id="CHEBI:15377"/>
        <dbReference type="ChEBI" id="CHEBI:43474"/>
        <dbReference type="ChEBI" id="CHEBI:60110"/>
        <dbReference type="ChEBI" id="CHEBI:64716"/>
        <dbReference type="EC" id="3.1.3.27"/>
    </reaction>
</comment>
<accession>A0A2S5JIB2</accession>
<gene>
    <name evidence="4" type="ORF">LV82_01310</name>
</gene>
<comment type="pathway">
    <text evidence="1">Phospholipid metabolism; phosphatidylglycerol biosynthesis; phosphatidylglycerol from CDP-diacylglycerol: step 2/2.</text>
</comment>
<dbReference type="Proteomes" id="UP000239736">
    <property type="component" value="Unassembled WGS sequence"/>
</dbReference>
<comment type="subcellular location">
    <subcellularLocation>
        <location evidence="1">Cell inner membrane</location>
        <topology evidence="1">Multi-pass membrane protein</topology>
    </subcellularLocation>
</comment>
<dbReference type="Pfam" id="PF04608">
    <property type="entry name" value="PgpA"/>
    <property type="match status" value="1"/>
</dbReference>
<dbReference type="SUPFAM" id="SSF101307">
    <property type="entry name" value="YutG-like"/>
    <property type="match status" value="1"/>
</dbReference>
<reference evidence="4 5" key="1">
    <citation type="submission" date="2018-01" db="EMBL/GenBank/DDBJ databases">
        <title>Genomic Encyclopedia of Archaeal and Bacterial Type Strains, Phase II (KMG-II): from individual species to whole genera.</title>
        <authorList>
            <person name="Goeker M."/>
        </authorList>
    </citation>
    <scope>NUCLEOTIDE SEQUENCE [LARGE SCALE GENOMIC DNA]</scope>
    <source>
        <strain evidence="4 5">DSM 12048</strain>
    </source>
</reference>
<keyword evidence="1" id="KW-0595">Phospholipid degradation</keyword>
<dbReference type="PANTHER" id="PTHR36305">
    <property type="entry name" value="PHOSPHATIDYLGLYCEROPHOSPHATASE A"/>
    <property type="match status" value="1"/>
</dbReference>
<dbReference type="PANTHER" id="PTHR36305:SF1">
    <property type="entry name" value="PHOSPHATIDYLGLYCEROPHOSPHATASE A"/>
    <property type="match status" value="1"/>
</dbReference>
<keyword evidence="1" id="KW-1003">Cell membrane</keyword>
<dbReference type="GO" id="GO:0006655">
    <property type="term" value="P:phosphatidylglycerol biosynthetic process"/>
    <property type="evidence" value="ECO:0007669"/>
    <property type="project" value="UniProtKB-UniPathway"/>
</dbReference>
<dbReference type="GO" id="GO:0009395">
    <property type="term" value="P:phospholipid catabolic process"/>
    <property type="evidence" value="ECO:0007669"/>
    <property type="project" value="UniProtKB-KW"/>
</dbReference>
<proteinExistence type="predicted"/>
<dbReference type="GO" id="GO:0008962">
    <property type="term" value="F:phosphatidylglycerophosphatase activity"/>
    <property type="evidence" value="ECO:0007669"/>
    <property type="project" value="UniProtKB-EC"/>
</dbReference>
<comment type="cofactor">
    <cofactor evidence="1">
        <name>Mg(2+)</name>
        <dbReference type="ChEBI" id="CHEBI:18420"/>
    </cofactor>
</comment>
<dbReference type="InterPro" id="IPR026037">
    <property type="entry name" value="PgpA"/>
</dbReference>
<dbReference type="RefSeq" id="WP_104070110.1">
    <property type="nucleotide sequence ID" value="NZ_PRDS01000003.1"/>
</dbReference>
<keyword evidence="1" id="KW-0997">Cell inner membrane</keyword>
<dbReference type="EMBL" id="PRDS01000003">
    <property type="protein sequence ID" value="PPB81264.1"/>
    <property type="molecule type" value="Genomic_DNA"/>
</dbReference>
<evidence type="ECO:0000259" key="3">
    <source>
        <dbReference type="Pfam" id="PF04608"/>
    </source>
</evidence>
<feature type="domain" description="YutG/PgpA" evidence="3">
    <location>
        <begin position="6"/>
        <end position="155"/>
    </location>
</feature>
<dbReference type="InterPro" id="IPR007686">
    <property type="entry name" value="YutG/PgpA"/>
</dbReference>
<protein>
    <recommendedName>
        <fullName evidence="1">Phosphatidylglycerophosphatase A</fullName>
        <ecNumber evidence="1">3.1.3.27</ecNumber>
    </recommendedName>
    <alternativeName>
        <fullName evidence="1">Phosphatidylglycerolphosphate phosphatase A</fullName>
    </alternativeName>
</protein>
<keyword evidence="1" id="KW-1208">Phospholipid metabolism</keyword>
<name>A0A2S5JIB2_9RHOB</name>
<evidence type="ECO:0000313" key="5">
    <source>
        <dbReference type="Proteomes" id="UP000239736"/>
    </source>
</evidence>
<keyword evidence="5" id="KW-1185">Reference proteome</keyword>
<dbReference type="CDD" id="cd06971">
    <property type="entry name" value="PgpA"/>
    <property type="match status" value="1"/>
</dbReference>
<keyword evidence="1" id="KW-0460">Magnesium</keyword>
<comment type="caution">
    <text evidence="4">The sequence shown here is derived from an EMBL/GenBank/DDBJ whole genome shotgun (WGS) entry which is preliminary data.</text>
</comment>
<dbReference type="UniPathway" id="UPA00084">
    <property type="reaction ID" value="UER00504"/>
</dbReference>
<evidence type="ECO:0000256" key="2">
    <source>
        <dbReference type="SAM" id="Phobius"/>
    </source>
</evidence>
<dbReference type="PIRSF" id="PIRSF006162">
    <property type="entry name" value="PgpA"/>
    <property type="match status" value="1"/>
</dbReference>
<dbReference type="EC" id="3.1.3.27" evidence="1"/>
<dbReference type="GO" id="GO:0046872">
    <property type="term" value="F:metal ion binding"/>
    <property type="evidence" value="ECO:0007669"/>
    <property type="project" value="UniProtKB-KW"/>
</dbReference>
<dbReference type="InterPro" id="IPR036681">
    <property type="entry name" value="PgpA-like_sf"/>
</dbReference>